<feature type="signal peptide" evidence="2">
    <location>
        <begin position="1"/>
        <end position="25"/>
    </location>
</feature>
<feature type="compositionally biased region" description="Low complexity" evidence="1">
    <location>
        <begin position="28"/>
        <end position="43"/>
    </location>
</feature>
<feature type="chain" id="PRO_5043958226" description="Secreted protein" evidence="2">
    <location>
        <begin position="26"/>
        <end position="128"/>
    </location>
</feature>
<evidence type="ECO:0008006" key="5">
    <source>
        <dbReference type="Google" id="ProtNLM"/>
    </source>
</evidence>
<comment type="caution">
    <text evidence="3">The sequence shown here is derived from an EMBL/GenBank/DDBJ whole genome shotgun (WGS) entry which is preliminary data.</text>
</comment>
<sequence>MKKMSAIVLAGGVAASLIVAPQATTAPSGSSGSSKPTPVITPTVTPPKQPPLGSAYTGSAPVSLTIAALLTLLVGQVIVDAVPPLRAAVDDLARQAGLSGVMGSSQGNRIFDFSKIDLNELQKMLPKV</sequence>
<evidence type="ECO:0000313" key="3">
    <source>
        <dbReference type="EMBL" id="MCO6395073.1"/>
    </source>
</evidence>
<organism evidence="3 4">
    <name type="scientific">Corynebacterium lipophilum</name>
    <dbReference type="NCBI Taxonomy" id="2804918"/>
    <lineage>
        <taxon>Bacteria</taxon>
        <taxon>Bacillati</taxon>
        <taxon>Actinomycetota</taxon>
        <taxon>Actinomycetes</taxon>
        <taxon>Mycobacteriales</taxon>
        <taxon>Corynebacteriaceae</taxon>
        <taxon>Corynebacterium</taxon>
    </lineage>
</organism>
<reference evidence="3 4" key="1">
    <citation type="submission" date="2021-01" db="EMBL/GenBank/DDBJ databases">
        <title>Identification and Characterization of Corynebacterium sp.</title>
        <authorList>
            <person name="Luo Q."/>
            <person name="Qu P."/>
            <person name="Chen Q."/>
        </authorList>
    </citation>
    <scope>NUCLEOTIDE SEQUENCE [LARGE SCALE GENOMIC DNA]</scope>
    <source>
        <strain evidence="3 4">MC-18</strain>
    </source>
</reference>
<dbReference type="Proteomes" id="UP001205920">
    <property type="component" value="Unassembled WGS sequence"/>
</dbReference>
<keyword evidence="2" id="KW-0732">Signal</keyword>
<dbReference type="EMBL" id="JAEUWV010000015">
    <property type="protein sequence ID" value="MCO6395073.1"/>
    <property type="molecule type" value="Genomic_DNA"/>
</dbReference>
<gene>
    <name evidence="3" type="ORF">JMN37_08855</name>
</gene>
<protein>
    <recommendedName>
        <fullName evidence="5">Secreted protein</fullName>
    </recommendedName>
</protein>
<dbReference type="AlphaFoldDB" id="A0AAW5HU77"/>
<accession>A0AAW5HU77</accession>
<proteinExistence type="predicted"/>
<name>A0AAW5HU77_9CORY</name>
<feature type="region of interest" description="Disordered" evidence="1">
    <location>
        <begin position="24"/>
        <end position="54"/>
    </location>
</feature>
<evidence type="ECO:0000313" key="4">
    <source>
        <dbReference type="Proteomes" id="UP001205920"/>
    </source>
</evidence>
<dbReference type="RefSeq" id="WP_252931816.1">
    <property type="nucleotide sequence ID" value="NZ_JAEUWV010000015.1"/>
</dbReference>
<evidence type="ECO:0000256" key="1">
    <source>
        <dbReference type="SAM" id="MobiDB-lite"/>
    </source>
</evidence>
<keyword evidence="4" id="KW-1185">Reference proteome</keyword>
<evidence type="ECO:0000256" key="2">
    <source>
        <dbReference type="SAM" id="SignalP"/>
    </source>
</evidence>